<proteinExistence type="predicted"/>
<dbReference type="OrthoDB" id="1722905at2759"/>
<gene>
    <name evidence="1" type="ORF">Bca52824_075813</name>
</gene>
<dbReference type="InterPro" id="IPR043376">
    <property type="entry name" value="NPG1-like"/>
</dbReference>
<dbReference type="Proteomes" id="UP000886595">
    <property type="component" value="Unassembled WGS sequence"/>
</dbReference>
<comment type="caution">
    <text evidence="1">The sequence shown here is derived from an EMBL/GenBank/DDBJ whole genome shotgun (WGS) entry which is preliminary data.</text>
</comment>
<dbReference type="AlphaFoldDB" id="A0A8X7PQB4"/>
<evidence type="ECO:0000313" key="1">
    <source>
        <dbReference type="EMBL" id="KAG2256519.1"/>
    </source>
</evidence>
<organism evidence="1 2">
    <name type="scientific">Brassica carinata</name>
    <name type="common">Ethiopian mustard</name>
    <name type="synonym">Abyssinian cabbage</name>
    <dbReference type="NCBI Taxonomy" id="52824"/>
    <lineage>
        <taxon>Eukaryota</taxon>
        <taxon>Viridiplantae</taxon>
        <taxon>Streptophyta</taxon>
        <taxon>Embryophyta</taxon>
        <taxon>Tracheophyta</taxon>
        <taxon>Spermatophyta</taxon>
        <taxon>Magnoliopsida</taxon>
        <taxon>eudicotyledons</taxon>
        <taxon>Gunneridae</taxon>
        <taxon>Pentapetalae</taxon>
        <taxon>rosids</taxon>
        <taxon>malvids</taxon>
        <taxon>Brassicales</taxon>
        <taxon>Brassicaceae</taxon>
        <taxon>Brassiceae</taxon>
        <taxon>Brassica</taxon>
    </lineage>
</organism>
<keyword evidence="2" id="KW-1185">Reference proteome</keyword>
<dbReference type="PANTHER" id="PTHR44102:SF12">
    <property type="entry name" value="PROTEIN NPGR2"/>
    <property type="match status" value="1"/>
</dbReference>
<name>A0A8X7PQB4_BRACI</name>
<protein>
    <submittedName>
        <fullName evidence="1">Uncharacterized protein</fullName>
    </submittedName>
</protein>
<reference evidence="1 2" key="1">
    <citation type="submission" date="2020-02" db="EMBL/GenBank/DDBJ databases">
        <authorList>
            <person name="Ma Q."/>
            <person name="Huang Y."/>
            <person name="Song X."/>
            <person name="Pei D."/>
        </authorList>
    </citation>
    <scope>NUCLEOTIDE SEQUENCE [LARGE SCALE GENOMIC DNA]</scope>
    <source>
        <strain evidence="1">Sxm20200214</strain>
        <tissue evidence="1">Leaf</tissue>
    </source>
</reference>
<accession>A0A8X7PQB4</accession>
<dbReference type="PANTHER" id="PTHR44102">
    <property type="entry name" value="PROTEIN NPG1"/>
    <property type="match status" value="1"/>
</dbReference>
<evidence type="ECO:0000313" key="2">
    <source>
        <dbReference type="Proteomes" id="UP000886595"/>
    </source>
</evidence>
<dbReference type="EMBL" id="JAAMPC010000015">
    <property type="protein sequence ID" value="KAG2256519.1"/>
    <property type="molecule type" value="Genomic_DNA"/>
</dbReference>
<sequence length="141" mass="16175">MRLIDEQDNKRPGLDVNSASAAEKLDNVNIDELELSLRETSSLNYERAFGRIEYQKGNIEAALRVFERIDINGITIKMKTALTVRQEPKYRRRSKTSFAPPPPMSVNLLFDAIFLKAKSLQRLARFQGSHKSQSLSMFKTR</sequence>